<accession>A0ABT1FLR0</accession>
<reference evidence="1 2" key="1">
    <citation type="submission" date="2022-06" db="EMBL/GenBank/DDBJ databases">
        <title>Runella sp. S5 genome sequencing.</title>
        <authorList>
            <person name="Park S."/>
        </authorList>
    </citation>
    <scope>NUCLEOTIDE SEQUENCE [LARGE SCALE GENOMIC DNA]</scope>
    <source>
        <strain evidence="1 2">S5</strain>
    </source>
</reference>
<comment type="caution">
    <text evidence="1">The sequence shown here is derived from an EMBL/GenBank/DDBJ whole genome shotgun (WGS) entry which is preliminary data.</text>
</comment>
<evidence type="ECO:0008006" key="3">
    <source>
        <dbReference type="Google" id="ProtNLM"/>
    </source>
</evidence>
<name>A0ABT1FLR0_9BACT</name>
<proteinExistence type="predicted"/>
<protein>
    <recommendedName>
        <fullName evidence="3">Outer membrane protein beta-barrel domain-containing protein</fullName>
    </recommendedName>
</protein>
<gene>
    <name evidence="1" type="ORF">NCI00_09720</name>
</gene>
<dbReference type="Proteomes" id="UP001204772">
    <property type="component" value="Unassembled WGS sequence"/>
</dbReference>
<dbReference type="EMBL" id="JAMZEL010000003">
    <property type="protein sequence ID" value="MCP1382701.1"/>
    <property type="molecule type" value="Genomic_DNA"/>
</dbReference>
<keyword evidence="2" id="KW-1185">Reference proteome</keyword>
<sequence>MNKTKPYLLLVLILLAGLTPELYAQNRNWKAFQIGWGIHRSQILNVGFNKLVQDGKISSAYGLNVSTSYIVNPIIIRANFFTEQFQTDDVNYIYNSKETKLRGYEGLIGFNMIPHTHQILNIACGYKYSILGSFDESSKIITSKILKFPYWGLGFTSNPQNRLSISINYSHPLTLTQEDYSQISLNVYLNLH</sequence>
<evidence type="ECO:0000313" key="1">
    <source>
        <dbReference type="EMBL" id="MCP1382701.1"/>
    </source>
</evidence>
<evidence type="ECO:0000313" key="2">
    <source>
        <dbReference type="Proteomes" id="UP001204772"/>
    </source>
</evidence>
<dbReference type="RefSeq" id="WP_253526959.1">
    <property type="nucleotide sequence ID" value="NZ_JAMZEL010000003.1"/>
</dbReference>
<organism evidence="1 2">
    <name type="scientific">Runella salmonicolor</name>
    <dbReference type="NCBI Taxonomy" id="2950278"/>
    <lineage>
        <taxon>Bacteria</taxon>
        <taxon>Pseudomonadati</taxon>
        <taxon>Bacteroidota</taxon>
        <taxon>Cytophagia</taxon>
        <taxon>Cytophagales</taxon>
        <taxon>Spirosomataceae</taxon>
        <taxon>Runella</taxon>
    </lineage>
</organism>